<name>A0AAU7W4L9_9MICO</name>
<keyword evidence="1" id="KW-0812">Transmembrane</keyword>
<feature type="transmembrane region" description="Helical" evidence="1">
    <location>
        <begin position="112"/>
        <end position="132"/>
    </location>
</feature>
<keyword evidence="1" id="KW-0472">Membrane</keyword>
<feature type="transmembrane region" description="Helical" evidence="1">
    <location>
        <begin position="144"/>
        <end position="172"/>
    </location>
</feature>
<proteinExistence type="predicted"/>
<reference evidence="2" key="1">
    <citation type="submission" date="2024-05" db="EMBL/GenBank/DDBJ databases">
        <authorList>
            <person name="Yu L."/>
        </authorList>
    </citation>
    <scope>NUCLEOTIDE SEQUENCE</scope>
    <source>
        <strain evidence="2">G08B096</strain>
    </source>
</reference>
<evidence type="ECO:0008006" key="3">
    <source>
        <dbReference type="Google" id="ProtNLM"/>
    </source>
</evidence>
<feature type="transmembrane region" description="Helical" evidence="1">
    <location>
        <begin position="91"/>
        <end position="107"/>
    </location>
</feature>
<keyword evidence="1" id="KW-1133">Transmembrane helix</keyword>
<dbReference type="RefSeq" id="WP_350347441.1">
    <property type="nucleotide sequence ID" value="NZ_CP158374.1"/>
</dbReference>
<feature type="transmembrane region" description="Helical" evidence="1">
    <location>
        <begin position="31"/>
        <end position="50"/>
    </location>
</feature>
<feature type="transmembrane region" description="Helical" evidence="1">
    <location>
        <begin position="62"/>
        <end position="79"/>
    </location>
</feature>
<accession>A0AAU7W4L9</accession>
<evidence type="ECO:0000256" key="1">
    <source>
        <dbReference type="SAM" id="Phobius"/>
    </source>
</evidence>
<dbReference type="AlphaFoldDB" id="A0AAU7W4L9"/>
<protein>
    <recommendedName>
        <fullName evidence="3">Signal transduction histidine kinase</fullName>
    </recommendedName>
</protein>
<sequence>MWIASIGAALAVALSIALTIAHWGEVRLPAVAVIGIMLVGAAAVAAATGTAPARAPFTSERLGLVVTLAVGAAIAEYVSTAGHNRYLYDDYGPAVIGMLILALAPFCNWTALAIAGVLAAGVLSILVVGAAATTATDGPLASLILVDVAVVLALTAAAAVYSSTIVDAVLAWQREANRAVLRRDQELRTGLARSAQQSRVSVLGREVLPFLAQIMTADRITVQDADRARELAEALRRALRAGIEATWLDDLAASLASARGIPVDIADRDGDAGQFADDQWAAVAALLTWLAADERAAAVRVRAERDLDDPNGRLVILAERGTRQVRRRELERFAAVASVVGFRTRTAISREEITVELDYVIE</sequence>
<dbReference type="EMBL" id="CP158374">
    <property type="protein sequence ID" value="XBX81419.1"/>
    <property type="molecule type" value="Genomic_DNA"/>
</dbReference>
<gene>
    <name evidence="2" type="ORF">ABIQ69_12465</name>
</gene>
<organism evidence="2">
    <name type="scientific">Agromyces sp. G08B096</name>
    <dbReference type="NCBI Taxonomy" id="3156399"/>
    <lineage>
        <taxon>Bacteria</taxon>
        <taxon>Bacillati</taxon>
        <taxon>Actinomycetota</taxon>
        <taxon>Actinomycetes</taxon>
        <taxon>Micrococcales</taxon>
        <taxon>Microbacteriaceae</taxon>
        <taxon>Agromyces</taxon>
    </lineage>
</organism>
<evidence type="ECO:0000313" key="2">
    <source>
        <dbReference type="EMBL" id="XBX81419.1"/>
    </source>
</evidence>